<dbReference type="PANTHER" id="PTHR35337">
    <property type="entry name" value="SLR1478 PROTEIN"/>
    <property type="match status" value="1"/>
</dbReference>
<evidence type="ECO:0008006" key="4">
    <source>
        <dbReference type="Google" id="ProtNLM"/>
    </source>
</evidence>
<name>A0A150M5K1_9BACI</name>
<gene>
    <name evidence="2" type="ORF">B4135_0707</name>
</gene>
<dbReference type="Proteomes" id="UP000075683">
    <property type="component" value="Unassembled WGS sequence"/>
</dbReference>
<feature type="transmembrane region" description="Helical" evidence="1">
    <location>
        <begin position="97"/>
        <end position="118"/>
    </location>
</feature>
<dbReference type="InterPro" id="IPR002798">
    <property type="entry name" value="SpoIIM-like"/>
</dbReference>
<feature type="transmembrane region" description="Helical" evidence="1">
    <location>
        <begin position="21"/>
        <end position="40"/>
    </location>
</feature>
<proteinExistence type="predicted"/>
<dbReference type="PANTHER" id="PTHR35337:SF1">
    <property type="entry name" value="SLR1478 PROTEIN"/>
    <property type="match status" value="1"/>
</dbReference>
<dbReference type="EMBL" id="LQYT01000037">
    <property type="protein sequence ID" value="KYD19808.1"/>
    <property type="molecule type" value="Genomic_DNA"/>
</dbReference>
<feature type="transmembrane region" description="Helical" evidence="1">
    <location>
        <begin position="180"/>
        <end position="203"/>
    </location>
</feature>
<comment type="caution">
    <text evidence="2">The sequence shown here is derived from an EMBL/GenBank/DDBJ whole genome shotgun (WGS) entry which is preliminary data.</text>
</comment>
<evidence type="ECO:0000313" key="3">
    <source>
        <dbReference type="Proteomes" id="UP000075683"/>
    </source>
</evidence>
<feature type="transmembrane region" description="Helical" evidence="1">
    <location>
        <begin position="138"/>
        <end position="159"/>
    </location>
</feature>
<keyword evidence="1" id="KW-0812">Transmembrane</keyword>
<keyword evidence="1" id="KW-1133">Transmembrane helix</keyword>
<feature type="transmembrane region" description="Helical" evidence="1">
    <location>
        <begin position="73"/>
        <end position="90"/>
    </location>
</feature>
<evidence type="ECO:0000256" key="1">
    <source>
        <dbReference type="SAM" id="Phobius"/>
    </source>
</evidence>
<accession>A0A150M5K1</accession>
<reference evidence="2 3" key="1">
    <citation type="submission" date="2016-01" db="EMBL/GenBank/DDBJ databases">
        <title>Draft Genome Sequences of Seven Thermophilic Sporeformers Isolated from Foods.</title>
        <authorList>
            <person name="Berendsen E.M."/>
            <person name="Wells-Bennik M.H."/>
            <person name="Krawcyk A.O."/>
            <person name="De Jong A."/>
            <person name="Holsappel S."/>
            <person name="Eijlander R.T."/>
            <person name="Kuipers O.P."/>
        </authorList>
    </citation>
    <scope>NUCLEOTIDE SEQUENCE [LARGE SCALE GENOMIC DNA]</scope>
    <source>
        <strain evidence="2 3">B4135</strain>
    </source>
</reference>
<dbReference type="AlphaFoldDB" id="A0A150M5K1"/>
<sequence>MVMKNLYAEQWRLFKTKYGIHFLWIFILFFLSGLTAYFYLLRDEKLLVILAKWVTAMFNQKDIAHLDAQTGELAFGLFWNNSVACLLIFLSGFIPIFLPTLGIICFNGAIIGIIMAYLKFNGNSVMEFLLAGVVPHGIFEIPAIILAGALAVTITLGVYQKLDNRRFPLKSVILDALKTFLFVCLPLLLIAALVESFVTPLFLGV</sequence>
<dbReference type="Pfam" id="PF01944">
    <property type="entry name" value="SpoIIM"/>
    <property type="match status" value="1"/>
</dbReference>
<evidence type="ECO:0000313" key="2">
    <source>
        <dbReference type="EMBL" id="KYD19808.1"/>
    </source>
</evidence>
<organism evidence="2 3">
    <name type="scientific">Caldibacillus debilis</name>
    <dbReference type="NCBI Taxonomy" id="301148"/>
    <lineage>
        <taxon>Bacteria</taxon>
        <taxon>Bacillati</taxon>
        <taxon>Bacillota</taxon>
        <taxon>Bacilli</taxon>
        <taxon>Bacillales</taxon>
        <taxon>Bacillaceae</taxon>
        <taxon>Caldibacillus</taxon>
    </lineage>
</organism>
<keyword evidence="1" id="KW-0472">Membrane</keyword>
<protein>
    <recommendedName>
        <fullName evidence="4">Stage II sporulation protein M</fullName>
    </recommendedName>
</protein>